<comment type="caution">
    <text evidence="1">The sequence shown here is derived from an EMBL/GenBank/DDBJ whole genome shotgun (WGS) entry which is preliminary data.</text>
</comment>
<accession>A0ABT5X939</accession>
<proteinExistence type="predicted"/>
<dbReference type="NCBIfam" id="TIGR04279">
    <property type="entry name" value="TIGR04279 domain"/>
    <property type="match status" value="1"/>
</dbReference>
<name>A0ABT5X939_9EURY</name>
<reference evidence="1 2" key="1">
    <citation type="submission" date="2023-03" db="EMBL/GenBank/DDBJ databases">
        <title>WGS of Methanotrichaceae archaeon Mx.</title>
        <authorList>
            <person name="Sorokin D.Y."/>
            <person name="Merkel A.Y."/>
        </authorList>
    </citation>
    <scope>NUCLEOTIDE SEQUENCE [LARGE SCALE GENOMIC DNA]</scope>
    <source>
        <strain evidence="1 2">Mx</strain>
    </source>
</reference>
<dbReference type="InterPro" id="IPR026595">
    <property type="entry name" value="CHP04279"/>
</dbReference>
<evidence type="ECO:0000313" key="1">
    <source>
        <dbReference type="EMBL" id="MDF0591213.1"/>
    </source>
</evidence>
<organism evidence="1 2">
    <name type="scientific">Candidatus Methanocrinis natronophilus</name>
    <dbReference type="NCBI Taxonomy" id="3033396"/>
    <lineage>
        <taxon>Archaea</taxon>
        <taxon>Methanobacteriati</taxon>
        <taxon>Methanobacteriota</taxon>
        <taxon>Stenosarchaea group</taxon>
        <taxon>Methanomicrobia</taxon>
        <taxon>Methanotrichales</taxon>
        <taxon>Methanotrichaceae</taxon>
        <taxon>Methanocrinis</taxon>
    </lineage>
</organism>
<dbReference type="EMBL" id="JARFPK010000030">
    <property type="protein sequence ID" value="MDF0591213.1"/>
    <property type="molecule type" value="Genomic_DNA"/>
</dbReference>
<gene>
    <name evidence="1" type="ORF">P0O15_08555</name>
</gene>
<protein>
    <submittedName>
        <fullName evidence="1">TIGR04279 domain-containing protein</fullName>
    </submittedName>
</protein>
<dbReference type="Proteomes" id="UP001220010">
    <property type="component" value="Unassembled WGS sequence"/>
</dbReference>
<sequence length="264" mass="28556">MVSLSRAGVNWTYPFASHPVYHESQMINATFFGSRDLANETIEVFVDDLAYSSFMRAVDVLDGPANFTATFGTFGPYRLNSTGDASFSLPGMGAGIYSIYVAFENSSWPLSASPLLVTETDMDVSTPPATSAGDLLAVKVKLDDGYDGRPLTYGTFIVSAEDYRALTFNITGDGSRPGTVVNLRWNEEALSILGDSDIGWDLLARMLMIFPRDSAAALQDSVDGEVTLYMITEDDWGPGAYILTSIVLSEEGVVGLNQTEVMIV</sequence>
<dbReference type="RefSeq" id="WP_316966958.1">
    <property type="nucleotide sequence ID" value="NZ_JARFPK010000030.1"/>
</dbReference>
<keyword evidence="2" id="KW-1185">Reference proteome</keyword>
<evidence type="ECO:0000313" key="2">
    <source>
        <dbReference type="Proteomes" id="UP001220010"/>
    </source>
</evidence>